<dbReference type="EMBL" id="CP036290">
    <property type="protein sequence ID" value="QDU83382.1"/>
    <property type="molecule type" value="Genomic_DNA"/>
</dbReference>
<dbReference type="Gene3D" id="2.60.40.780">
    <property type="entry name" value="von Hippel-Lindau disease tumour suppressor, beta domain"/>
    <property type="match status" value="1"/>
</dbReference>
<feature type="region of interest" description="Disordered" evidence="1">
    <location>
        <begin position="255"/>
        <end position="278"/>
    </location>
</feature>
<dbReference type="AlphaFoldDB" id="A0A518CVX4"/>
<dbReference type="PANTHER" id="PTHR11731:SF118">
    <property type="entry name" value="BLR1971 PROTEIN"/>
    <property type="match status" value="1"/>
</dbReference>
<dbReference type="GO" id="GO:0006508">
    <property type="term" value="P:proteolysis"/>
    <property type="evidence" value="ECO:0007669"/>
    <property type="project" value="InterPro"/>
</dbReference>
<dbReference type="InterPro" id="IPR001375">
    <property type="entry name" value="Peptidase_S9_cat"/>
</dbReference>
<dbReference type="InterPro" id="IPR002469">
    <property type="entry name" value="Peptidase_S9B_N"/>
</dbReference>
<dbReference type="InterPro" id="IPR036208">
    <property type="entry name" value="VHL_sf"/>
</dbReference>
<feature type="domain" description="Peptidase S9 prolyl oligopeptidase catalytic" evidence="3">
    <location>
        <begin position="651"/>
        <end position="838"/>
    </location>
</feature>
<keyword evidence="2" id="KW-0732">Signal</keyword>
<dbReference type="Pfam" id="PF00930">
    <property type="entry name" value="DPPIV_N"/>
    <property type="match status" value="1"/>
</dbReference>
<dbReference type="Pfam" id="PF01847">
    <property type="entry name" value="VHL"/>
    <property type="match status" value="1"/>
</dbReference>
<evidence type="ECO:0000313" key="7">
    <source>
        <dbReference type="Proteomes" id="UP000319342"/>
    </source>
</evidence>
<sequence precursor="true">MIELRTGRTRAFHVLRVLLLAVACVTALPTLASAQGSAAEYERARTHRQRFAGLVVGERVEPVWLAPDRLVVRRVLGADGWRYMVVDAGGGDLEDAFDHERLAAELSKELDRPFDGALLDLRILSFDRERVGFVLGGGADGFTVRRSGRGLERVALADLDGATLAVTERRRSGPGRGESSVLFANDSSVTVRLVWLDADGGERDYARVAPGEQHAQHTFAGHVWLVRSGDDREFGPFEAQGHPGLVRVTDAALATRPREPERTGPPPRDPSNSPDGRWRVVTDGARVELENRASGERVPVDLADVPQDERTRRVLWSPDSTHAVLLRVVPGERHVVHMVASSPKGGGQPRLESMDYRKPGDRIDALRIAVVRAEDAREVPLDRAALPNPWSLDELRFTDGATLTLRYNQRGHRVLSLVAIDVASGALRTVVEEAPDTFVDYSQKAWMRHLASRAEVLWTSERSGTNHLYAVDLASGQLRAVTSGPWVLRAVDEVDEAAGTALVRGLGVYPDQDPYHVHFGRVDLVNGGVTWLTASDGTHTIEWGPQREYLVATWSRVDQPPVHELRRASDGALVAELGRADASALTAAGWRAPERFTAKGRDGLTDIWGVIHTPTDFDSRASYPIVESIYAGPHGHFVPKSWAVHRGVHELVELGFVVVQIDGMGTNWRSKAFHDVCWQNLGDSGFPDRIAWIRAAAESRPWMDTERVGIYGGSAGGQSSTRALLAHGDFYDVAVSDCGCHDNRMDKIWWNEAWMGWPIGEHYAEQSNVTQAHRLVGKLLLTVGELDRNVDPASTMQVADALIRANKDFDLIVFPGAGHGAGESDYGRRRRQDFFVRHLMGVEPRWE</sequence>
<keyword evidence="6" id="KW-0378">Hydrolase</keyword>
<proteinExistence type="predicted"/>
<reference evidence="6 7" key="1">
    <citation type="submission" date="2019-02" db="EMBL/GenBank/DDBJ databases">
        <title>Deep-cultivation of Planctomycetes and their phenomic and genomic characterization uncovers novel biology.</title>
        <authorList>
            <person name="Wiegand S."/>
            <person name="Jogler M."/>
            <person name="Boedeker C."/>
            <person name="Pinto D."/>
            <person name="Vollmers J."/>
            <person name="Rivas-Marin E."/>
            <person name="Kohn T."/>
            <person name="Peeters S.H."/>
            <person name="Heuer A."/>
            <person name="Rast P."/>
            <person name="Oberbeckmann S."/>
            <person name="Bunk B."/>
            <person name="Jeske O."/>
            <person name="Meyerdierks A."/>
            <person name="Storesund J.E."/>
            <person name="Kallscheuer N."/>
            <person name="Luecker S."/>
            <person name="Lage O.M."/>
            <person name="Pohl T."/>
            <person name="Merkel B.J."/>
            <person name="Hornburger P."/>
            <person name="Mueller R.-W."/>
            <person name="Bruemmer F."/>
            <person name="Labrenz M."/>
            <person name="Spormann A.M."/>
            <person name="Op den Camp H."/>
            <person name="Overmann J."/>
            <person name="Amann R."/>
            <person name="Jetten M.S.M."/>
            <person name="Mascher T."/>
            <person name="Medema M.H."/>
            <person name="Devos D.P."/>
            <person name="Kaster A.-K."/>
            <person name="Ovreas L."/>
            <person name="Rohde M."/>
            <person name="Galperin M.Y."/>
            <person name="Jogler C."/>
        </authorList>
    </citation>
    <scope>NUCLEOTIDE SEQUENCE [LARGE SCALE GENOMIC DNA]</scope>
    <source>
        <strain evidence="6 7">Pla163</strain>
    </source>
</reference>
<name>A0A518CVX4_9BACT</name>
<dbReference type="RefSeq" id="WP_145182966.1">
    <property type="nucleotide sequence ID" value="NZ_CP036290.1"/>
</dbReference>
<dbReference type="InterPro" id="IPR050278">
    <property type="entry name" value="Serine_Prot_S9B/DPPIV"/>
</dbReference>
<dbReference type="EC" id="3.4.14.12" evidence="6"/>
<evidence type="ECO:0000256" key="2">
    <source>
        <dbReference type="SAM" id="SignalP"/>
    </source>
</evidence>
<dbReference type="InterPro" id="IPR024053">
    <property type="entry name" value="VHL_beta_dom"/>
</dbReference>
<dbReference type="SUPFAM" id="SSF49468">
    <property type="entry name" value="VHL"/>
    <property type="match status" value="1"/>
</dbReference>
<dbReference type="InterPro" id="IPR029058">
    <property type="entry name" value="AB_hydrolase_fold"/>
</dbReference>
<gene>
    <name evidence="6" type="primary">ptpA_1</name>
    <name evidence="6" type="ORF">Pla163_04810</name>
</gene>
<feature type="domain" description="von Hippel-Lindau disease tumour suppressor beta" evidence="5">
    <location>
        <begin position="175"/>
        <end position="230"/>
    </location>
</feature>
<evidence type="ECO:0000313" key="6">
    <source>
        <dbReference type="EMBL" id="QDU83382.1"/>
    </source>
</evidence>
<dbReference type="InterPro" id="IPR037140">
    <property type="entry name" value="VHL_beta_dom_sf"/>
</dbReference>
<accession>A0A518CVX4</accession>
<dbReference type="GO" id="GO:0008236">
    <property type="term" value="F:serine-type peptidase activity"/>
    <property type="evidence" value="ECO:0007669"/>
    <property type="project" value="InterPro"/>
</dbReference>
<evidence type="ECO:0000256" key="1">
    <source>
        <dbReference type="SAM" id="MobiDB-lite"/>
    </source>
</evidence>
<dbReference type="Pfam" id="PF00326">
    <property type="entry name" value="Peptidase_S9"/>
    <property type="match status" value="1"/>
</dbReference>
<organism evidence="6 7">
    <name type="scientific">Rohdeia mirabilis</name>
    <dbReference type="NCBI Taxonomy" id="2528008"/>
    <lineage>
        <taxon>Bacteria</taxon>
        <taxon>Pseudomonadati</taxon>
        <taxon>Planctomycetota</taxon>
        <taxon>Planctomycetia</taxon>
        <taxon>Planctomycetia incertae sedis</taxon>
        <taxon>Rohdeia</taxon>
    </lineage>
</organism>
<dbReference type="Gene3D" id="3.40.50.1820">
    <property type="entry name" value="alpha/beta hydrolase"/>
    <property type="match status" value="1"/>
</dbReference>
<keyword evidence="7" id="KW-1185">Reference proteome</keyword>
<feature type="signal peptide" evidence="2">
    <location>
        <begin position="1"/>
        <end position="34"/>
    </location>
</feature>
<feature type="domain" description="Dipeptidylpeptidase IV N-terminal" evidence="4">
    <location>
        <begin position="309"/>
        <end position="561"/>
    </location>
</feature>
<evidence type="ECO:0000259" key="5">
    <source>
        <dbReference type="Pfam" id="PF01847"/>
    </source>
</evidence>
<feature type="chain" id="PRO_5022222803" evidence="2">
    <location>
        <begin position="35"/>
        <end position="847"/>
    </location>
</feature>
<dbReference type="OrthoDB" id="9812921at2"/>
<dbReference type="Gene3D" id="2.140.10.30">
    <property type="entry name" value="Dipeptidylpeptidase IV, N-terminal domain"/>
    <property type="match status" value="1"/>
</dbReference>
<dbReference type="SUPFAM" id="SSF82171">
    <property type="entry name" value="DPP6 N-terminal domain-like"/>
    <property type="match status" value="1"/>
</dbReference>
<dbReference type="SUPFAM" id="SSF53474">
    <property type="entry name" value="alpha/beta-Hydrolases"/>
    <property type="match status" value="1"/>
</dbReference>
<protein>
    <submittedName>
        <fullName evidence="6">Prolyl tripeptidyl peptidase</fullName>
        <ecNumber evidence="6">3.4.14.12</ecNumber>
    </submittedName>
</protein>
<dbReference type="PANTHER" id="PTHR11731">
    <property type="entry name" value="PROTEASE FAMILY S9B,C DIPEPTIDYL-PEPTIDASE IV-RELATED"/>
    <property type="match status" value="1"/>
</dbReference>
<evidence type="ECO:0000259" key="4">
    <source>
        <dbReference type="Pfam" id="PF00930"/>
    </source>
</evidence>
<evidence type="ECO:0000259" key="3">
    <source>
        <dbReference type="Pfam" id="PF00326"/>
    </source>
</evidence>
<dbReference type="Proteomes" id="UP000319342">
    <property type="component" value="Chromosome"/>
</dbReference>